<gene>
    <name evidence="2" type="ORF">FSCOSCO3_A021280</name>
</gene>
<proteinExistence type="predicted"/>
<evidence type="ECO:0000256" key="1">
    <source>
        <dbReference type="SAM" id="MobiDB-lite"/>
    </source>
</evidence>
<protein>
    <submittedName>
        <fullName evidence="2">Uncharacterized protein</fullName>
    </submittedName>
</protein>
<feature type="non-terminal residue" evidence="2">
    <location>
        <position position="180"/>
    </location>
</feature>
<comment type="caution">
    <text evidence="2">The sequence shown here is derived from an EMBL/GenBank/DDBJ whole genome shotgun (WGS) entry which is preliminary data.</text>
</comment>
<feature type="region of interest" description="Disordered" evidence="1">
    <location>
        <begin position="155"/>
        <end position="180"/>
    </location>
</feature>
<dbReference type="AlphaFoldDB" id="A0AAV1QKA5"/>
<organism evidence="2 3">
    <name type="scientific">Scomber scombrus</name>
    <name type="common">Atlantic mackerel</name>
    <name type="synonym">Scomber vernalis</name>
    <dbReference type="NCBI Taxonomy" id="13677"/>
    <lineage>
        <taxon>Eukaryota</taxon>
        <taxon>Metazoa</taxon>
        <taxon>Chordata</taxon>
        <taxon>Craniata</taxon>
        <taxon>Vertebrata</taxon>
        <taxon>Euteleostomi</taxon>
        <taxon>Actinopterygii</taxon>
        <taxon>Neopterygii</taxon>
        <taxon>Teleostei</taxon>
        <taxon>Neoteleostei</taxon>
        <taxon>Acanthomorphata</taxon>
        <taxon>Pelagiaria</taxon>
        <taxon>Scombriformes</taxon>
        <taxon>Scombridae</taxon>
        <taxon>Scomber</taxon>
    </lineage>
</organism>
<sequence length="180" mass="21089">MEFEDQLRAVRPKCQTRPPTSLDDCEVNNISNRQRHRNAYSPRTAYIDHRWRDAVLHEADQCYTELQKYSPETHLAHPREQEVMRRDIVGLQAEMRRLTNMVVSLQQATPLPVIHCDSQSVYNGTEDQEEPSDQPMIERLDQLMAELQLIKNQAMTASHRKQSSVRVDSRPAQYPPPWRL</sequence>
<feature type="non-terminal residue" evidence="2">
    <location>
        <position position="1"/>
    </location>
</feature>
<dbReference type="Proteomes" id="UP001314229">
    <property type="component" value="Unassembled WGS sequence"/>
</dbReference>
<evidence type="ECO:0000313" key="3">
    <source>
        <dbReference type="Proteomes" id="UP001314229"/>
    </source>
</evidence>
<accession>A0AAV1QKA5</accession>
<evidence type="ECO:0000313" key="2">
    <source>
        <dbReference type="EMBL" id="CAK6984772.1"/>
    </source>
</evidence>
<reference evidence="2 3" key="1">
    <citation type="submission" date="2024-01" db="EMBL/GenBank/DDBJ databases">
        <authorList>
            <person name="Alioto T."/>
            <person name="Alioto T."/>
            <person name="Gomez Garrido J."/>
        </authorList>
    </citation>
    <scope>NUCLEOTIDE SEQUENCE [LARGE SCALE GENOMIC DNA]</scope>
</reference>
<feature type="region of interest" description="Disordered" evidence="1">
    <location>
        <begin position="1"/>
        <end position="20"/>
    </location>
</feature>
<name>A0AAV1QKA5_SCOSC</name>
<keyword evidence="3" id="KW-1185">Reference proteome</keyword>
<dbReference type="EMBL" id="CAWUFR010002187">
    <property type="protein sequence ID" value="CAK6984772.1"/>
    <property type="molecule type" value="Genomic_DNA"/>
</dbReference>